<comment type="caution">
    <text evidence="3">The sequence shown here is derived from an EMBL/GenBank/DDBJ whole genome shotgun (WGS) entry which is preliminary data.</text>
</comment>
<reference evidence="3 4" key="1">
    <citation type="submission" date="2019-03" db="EMBL/GenBank/DDBJ databases">
        <title>Draft genome sequences of novel Actinobacteria.</title>
        <authorList>
            <person name="Sahin N."/>
            <person name="Ay H."/>
            <person name="Saygin H."/>
        </authorList>
    </citation>
    <scope>NUCLEOTIDE SEQUENCE [LARGE SCALE GENOMIC DNA]</scope>
    <source>
        <strain evidence="3 4">DSM 45347</strain>
    </source>
</reference>
<dbReference type="AlphaFoldDB" id="A0A4R4NZI8"/>
<organism evidence="3 4">
    <name type="scientific">Actinomadura bangladeshensis</name>
    <dbReference type="NCBI Taxonomy" id="453573"/>
    <lineage>
        <taxon>Bacteria</taxon>
        <taxon>Bacillati</taxon>
        <taxon>Actinomycetota</taxon>
        <taxon>Actinomycetes</taxon>
        <taxon>Streptosporangiales</taxon>
        <taxon>Thermomonosporaceae</taxon>
        <taxon>Actinomadura</taxon>
    </lineage>
</organism>
<dbReference type="PANTHER" id="PTHR43441:SF11">
    <property type="entry name" value="RIBOSOMAL-PROTEIN-SERINE ACETYLTRANSFERASE"/>
    <property type="match status" value="1"/>
</dbReference>
<dbReference type="SUPFAM" id="SSF55729">
    <property type="entry name" value="Acyl-CoA N-acyltransferases (Nat)"/>
    <property type="match status" value="1"/>
</dbReference>
<evidence type="ECO:0000313" key="4">
    <source>
        <dbReference type="Proteomes" id="UP000295431"/>
    </source>
</evidence>
<name>A0A4R4NZI8_9ACTN</name>
<feature type="region of interest" description="Disordered" evidence="1">
    <location>
        <begin position="1"/>
        <end position="43"/>
    </location>
</feature>
<feature type="region of interest" description="Disordered" evidence="1">
    <location>
        <begin position="254"/>
        <end position="277"/>
    </location>
</feature>
<feature type="compositionally biased region" description="Low complexity" evidence="1">
    <location>
        <begin position="16"/>
        <end position="37"/>
    </location>
</feature>
<dbReference type="PANTHER" id="PTHR43441">
    <property type="entry name" value="RIBOSOMAL-PROTEIN-SERINE ACETYLTRANSFERASE"/>
    <property type="match status" value="1"/>
</dbReference>
<gene>
    <name evidence="3" type="ORF">E1284_21525</name>
</gene>
<dbReference type="EMBL" id="SMJW01000111">
    <property type="protein sequence ID" value="TDC13002.1"/>
    <property type="molecule type" value="Genomic_DNA"/>
</dbReference>
<dbReference type="Gene3D" id="3.40.630.30">
    <property type="match status" value="1"/>
</dbReference>
<dbReference type="InterPro" id="IPR016181">
    <property type="entry name" value="Acyl_CoA_acyltransferase"/>
</dbReference>
<sequence>MPDAPATAAPTPPTTAPDTASLRSWTPSATSSDSTAPDPHPHVEATVRHWPLTQLRITTPDLILRIPDDQLLDDLAHLAGQGVHPPGTPLFPQPWTNGTPDEVADNVLRNHWWARADWRGNNWRLHLTAVHRDGHVIGQQNLSARDFAVTCEARTGFWVGQHHHNCGYGTQMRAAALHLAFTLGAERVTSTAFANNGPSRAISTKFGYVPNGIRRIAVDDQLVHVHEFVITRAQWAAHPPPDIAVGGLETCRTMFDPPSSRSSVESPGPGADRVGSD</sequence>
<dbReference type="GO" id="GO:0008999">
    <property type="term" value="F:protein-N-terminal-alanine acetyltransferase activity"/>
    <property type="evidence" value="ECO:0007669"/>
    <property type="project" value="TreeGrafter"/>
</dbReference>
<evidence type="ECO:0000256" key="1">
    <source>
        <dbReference type="SAM" id="MobiDB-lite"/>
    </source>
</evidence>
<evidence type="ECO:0000313" key="3">
    <source>
        <dbReference type="EMBL" id="TDC13002.1"/>
    </source>
</evidence>
<accession>A0A4R4NZI8</accession>
<proteinExistence type="predicted"/>
<protein>
    <submittedName>
        <fullName evidence="3">N-acetyltransferase</fullName>
    </submittedName>
</protein>
<feature type="domain" description="N-acetyltransferase" evidence="2">
    <location>
        <begin position="62"/>
        <end position="229"/>
    </location>
</feature>
<dbReference type="InterPro" id="IPR000182">
    <property type="entry name" value="GNAT_dom"/>
</dbReference>
<dbReference type="OrthoDB" id="3466127at2"/>
<keyword evidence="4" id="KW-1185">Reference proteome</keyword>
<dbReference type="Proteomes" id="UP000295431">
    <property type="component" value="Unassembled WGS sequence"/>
</dbReference>
<evidence type="ECO:0000259" key="2">
    <source>
        <dbReference type="PROSITE" id="PS51186"/>
    </source>
</evidence>
<dbReference type="GO" id="GO:1990189">
    <property type="term" value="F:protein N-terminal-serine acetyltransferase activity"/>
    <property type="evidence" value="ECO:0007669"/>
    <property type="project" value="TreeGrafter"/>
</dbReference>
<keyword evidence="3" id="KW-0808">Transferase</keyword>
<dbReference type="InterPro" id="IPR051908">
    <property type="entry name" value="Ribosomal_N-acetyltransferase"/>
</dbReference>
<dbReference type="GO" id="GO:0005737">
    <property type="term" value="C:cytoplasm"/>
    <property type="evidence" value="ECO:0007669"/>
    <property type="project" value="TreeGrafter"/>
</dbReference>
<dbReference type="PROSITE" id="PS51186">
    <property type="entry name" value="GNAT"/>
    <property type="match status" value="1"/>
</dbReference>
<dbReference type="Pfam" id="PF13302">
    <property type="entry name" value="Acetyltransf_3"/>
    <property type="match status" value="1"/>
</dbReference>